<dbReference type="EMBL" id="KB446535">
    <property type="protein sequence ID" value="EME49292.1"/>
    <property type="molecule type" value="Genomic_DNA"/>
</dbReference>
<keyword evidence="4" id="KW-0238">DNA-binding</keyword>
<dbReference type="Pfam" id="PF11951">
    <property type="entry name" value="Fungal_trans_2"/>
    <property type="match status" value="1"/>
</dbReference>
<dbReference type="Proteomes" id="UP000016933">
    <property type="component" value="Unassembled WGS sequence"/>
</dbReference>
<keyword evidence="5" id="KW-0804">Transcription</keyword>
<dbReference type="PANTHER" id="PTHR36206">
    <property type="entry name" value="ASPERCRYPTIN BIOSYNTHESIS CLUSTER-SPECIFIC TRANSCRIPTION REGULATOR ATNN-RELATED"/>
    <property type="match status" value="1"/>
</dbReference>
<keyword evidence="1" id="KW-0479">Metal-binding</keyword>
<evidence type="ECO:0000313" key="8">
    <source>
        <dbReference type="Proteomes" id="UP000016933"/>
    </source>
</evidence>
<evidence type="ECO:0000313" key="7">
    <source>
        <dbReference type="EMBL" id="EME49292.1"/>
    </source>
</evidence>
<keyword evidence="6" id="KW-0539">Nucleus</keyword>
<protein>
    <recommendedName>
        <fullName evidence="9">Transcription factor domain-containing protein</fullName>
    </recommendedName>
</protein>
<organism evidence="7 8">
    <name type="scientific">Dothistroma septosporum (strain NZE10 / CBS 128990)</name>
    <name type="common">Red band needle blight fungus</name>
    <name type="synonym">Mycosphaerella pini</name>
    <dbReference type="NCBI Taxonomy" id="675120"/>
    <lineage>
        <taxon>Eukaryota</taxon>
        <taxon>Fungi</taxon>
        <taxon>Dikarya</taxon>
        <taxon>Ascomycota</taxon>
        <taxon>Pezizomycotina</taxon>
        <taxon>Dothideomycetes</taxon>
        <taxon>Dothideomycetidae</taxon>
        <taxon>Mycosphaerellales</taxon>
        <taxon>Mycosphaerellaceae</taxon>
        <taxon>Dothistroma</taxon>
    </lineage>
</organism>
<evidence type="ECO:0000256" key="1">
    <source>
        <dbReference type="ARBA" id="ARBA00022723"/>
    </source>
</evidence>
<evidence type="ECO:0000256" key="4">
    <source>
        <dbReference type="ARBA" id="ARBA00023125"/>
    </source>
</evidence>
<accession>N1Q0U4</accession>
<dbReference type="HOGENOM" id="CLU_011409_7_1_1"/>
<gene>
    <name evidence="7" type="ORF">DOTSEDRAFT_143148</name>
</gene>
<dbReference type="AlphaFoldDB" id="N1Q0U4"/>
<evidence type="ECO:0000256" key="6">
    <source>
        <dbReference type="ARBA" id="ARBA00023242"/>
    </source>
</evidence>
<evidence type="ECO:0000256" key="3">
    <source>
        <dbReference type="ARBA" id="ARBA00023015"/>
    </source>
</evidence>
<dbReference type="OrthoDB" id="3598904at2759"/>
<proteinExistence type="predicted"/>
<dbReference type="PANTHER" id="PTHR36206:SF13">
    <property type="entry name" value="TRANSCRIPTIONAL REGULATORY PROTEIN MOC3"/>
    <property type="match status" value="1"/>
</dbReference>
<dbReference type="InterPro" id="IPR021858">
    <property type="entry name" value="Fun_TF"/>
</dbReference>
<dbReference type="GO" id="GO:0046872">
    <property type="term" value="F:metal ion binding"/>
    <property type="evidence" value="ECO:0007669"/>
    <property type="project" value="UniProtKB-KW"/>
</dbReference>
<dbReference type="InterPro" id="IPR052360">
    <property type="entry name" value="Transcr_Regulatory_Proteins"/>
</dbReference>
<evidence type="ECO:0000256" key="5">
    <source>
        <dbReference type="ARBA" id="ARBA00023163"/>
    </source>
</evidence>
<evidence type="ECO:0000256" key="2">
    <source>
        <dbReference type="ARBA" id="ARBA00022833"/>
    </source>
</evidence>
<name>N1Q0U4_DOTSN</name>
<keyword evidence="8" id="KW-1185">Reference proteome</keyword>
<keyword evidence="3" id="KW-0805">Transcription regulation</keyword>
<reference evidence="7 8" key="2">
    <citation type="journal article" date="2012" name="PLoS Pathog.">
        <title>Diverse lifestyles and strategies of plant pathogenesis encoded in the genomes of eighteen Dothideomycetes fungi.</title>
        <authorList>
            <person name="Ohm R.A."/>
            <person name="Feau N."/>
            <person name="Henrissat B."/>
            <person name="Schoch C.L."/>
            <person name="Horwitz B.A."/>
            <person name="Barry K.W."/>
            <person name="Condon B.J."/>
            <person name="Copeland A.C."/>
            <person name="Dhillon B."/>
            <person name="Glaser F."/>
            <person name="Hesse C.N."/>
            <person name="Kosti I."/>
            <person name="LaButti K."/>
            <person name="Lindquist E.A."/>
            <person name="Lucas S."/>
            <person name="Salamov A.A."/>
            <person name="Bradshaw R.E."/>
            <person name="Ciuffetti L."/>
            <person name="Hamelin R.C."/>
            <person name="Kema G.H.J."/>
            <person name="Lawrence C."/>
            <person name="Scott J.A."/>
            <person name="Spatafora J.W."/>
            <person name="Turgeon B.G."/>
            <person name="de Wit P.J.G.M."/>
            <person name="Zhong S."/>
            <person name="Goodwin S.B."/>
            <person name="Grigoriev I.V."/>
        </authorList>
    </citation>
    <scope>NUCLEOTIDE SEQUENCE [LARGE SCALE GENOMIC DNA]</scope>
    <source>
        <strain evidence="8">NZE10 / CBS 128990</strain>
    </source>
</reference>
<sequence length="495" mass="55860">MRAMVIDMDMAESCAFDFFRREATSQLPGSSLDWKRLVLQTSYGEPSLAHAATAIGFLIQSYGSPSAIARNGVDHHALALRHYNKSIYHAARYIENLSAGPGSASIEVILLLSLLFFSFEVLSGEDMRACAHLRTGLRVLYEKVRDPLSNTCSDKRVVVMHPVPRNEMELLLNTFVRLDGDPTLTDQYETYLHAIVAESIPNFFSSLEEAQVHLDGIESTVLDLFHELDKSYGRPLVGLHWGTSALSREELFCLSSAYSRYVPMETHPHLTERMDVAKSELQAWCRALAMLPHQEEHAAARLMLQIKHLDLWIETSKWKDENEIMGDRFDKEYAHLLNLSEQYVGLHLDVDLPIGTVPTTRPGFCVGTALIANIAGIAWYCRNPRTRRRCIALIRRINMRGVADSEYLAAVSEKVMEVEETQARLSRGKDPDEELMSGDIPEEARVIEVEMCPHQGREEFWKLHEGRIVYVTSANGAGSELSLHEVAFVVRRTTS</sequence>
<dbReference type="OMA" id="QGREEFW"/>
<evidence type="ECO:0008006" key="9">
    <source>
        <dbReference type="Google" id="ProtNLM"/>
    </source>
</evidence>
<keyword evidence="2" id="KW-0862">Zinc</keyword>
<dbReference type="GO" id="GO:0003677">
    <property type="term" value="F:DNA binding"/>
    <property type="evidence" value="ECO:0007669"/>
    <property type="project" value="UniProtKB-KW"/>
</dbReference>
<reference evidence="8" key="1">
    <citation type="journal article" date="2012" name="PLoS Genet.">
        <title>The genomes of the fungal plant pathogens Cladosporium fulvum and Dothistroma septosporum reveal adaptation to different hosts and lifestyles but also signatures of common ancestry.</title>
        <authorList>
            <person name="de Wit P.J.G.M."/>
            <person name="van der Burgt A."/>
            <person name="Oekmen B."/>
            <person name="Stergiopoulos I."/>
            <person name="Abd-Elsalam K.A."/>
            <person name="Aerts A.L."/>
            <person name="Bahkali A.H."/>
            <person name="Beenen H.G."/>
            <person name="Chettri P."/>
            <person name="Cox M.P."/>
            <person name="Datema E."/>
            <person name="de Vries R.P."/>
            <person name="Dhillon B."/>
            <person name="Ganley A.R."/>
            <person name="Griffiths S.A."/>
            <person name="Guo Y."/>
            <person name="Hamelin R.C."/>
            <person name="Henrissat B."/>
            <person name="Kabir M.S."/>
            <person name="Jashni M.K."/>
            <person name="Kema G."/>
            <person name="Klaubauf S."/>
            <person name="Lapidus A."/>
            <person name="Levasseur A."/>
            <person name="Lindquist E."/>
            <person name="Mehrabi R."/>
            <person name="Ohm R.A."/>
            <person name="Owen T.J."/>
            <person name="Salamov A."/>
            <person name="Schwelm A."/>
            <person name="Schijlen E."/>
            <person name="Sun H."/>
            <person name="van den Burg H.A."/>
            <person name="van Ham R.C.H.J."/>
            <person name="Zhang S."/>
            <person name="Goodwin S.B."/>
            <person name="Grigoriev I.V."/>
            <person name="Collemare J."/>
            <person name="Bradshaw R.E."/>
        </authorList>
    </citation>
    <scope>NUCLEOTIDE SEQUENCE [LARGE SCALE GENOMIC DNA]</scope>
    <source>
        <strain evidence="8">NZE10 / CBS 128990</strain>
    </source>
</reference>